<dbReference type="Proteomes" id="UP001209412">
    <property type="component" value="Unassembled WGS sequence"/>
</dbReference>
<sequence>MTLKVKRGYKARPAPIHTRIIGTTRYQRLLADWPQQDANTARINGHRSAPANSPAVRIEYMNGRRAFRRVRDEDHARRIVRGSGIARTLRHRLPVKMVRSVACL</sequence>
<dbReference type="EMBL" id="JAMXWF010000048">
    <property type="protein sequence ID" value="MDQ6412817.1"/>
    <property type="molecule type" value="Genomic_DNA"/>
</dbReference>
<name>A0AAP5BMP9_9BURK</name>
<comment type="caution">
    <text evidence="2">The sequence shown here is derived from an EMBL/GenBank/DDBJ whole genome shotgun (WGS) entry which is preliminary data.</text>
</comment>
<evidence type="ECO:0000313" key="3">
    <source>
        <dbReference type="Proteomes" id="UP001209412"/>
    </source>
</evidence>
<reference evidence="2" key="1">
    <citation type="submission" date="2022-06" db="EMBL/GenBank/DDBJ databases">
        <title>PHB producers.</title>
        <authorList>
            <person name="Besaury L."/>
        </authorList>
    </citation>
    <scope>NUCLEOTIDE SEQUENCE</scope>
    <source>
        <strain evidence="2 3">SEWS6</strain>
    </source>
</reference>
<accession>A0AAP5BMP9</accession>
<dbReference type="EMBL" id="JAPKHW010000048">
    <property type="protein sequence ID" value="MCX4151003.1"/>
    <property type="molecule type" value="Genomic_DNA"/>
</dbReference>
<dbReference type="Proteomes" id="UP001242288">
    <property type="component" value="Unassembled WGS sequence"/>
</dbReference>
<keyword evidence="3" id="KW-1185">Reference proteome</keyword>
<protein>
    <submittedName>
        <fullName evidence="2">Uncharacterized protein</fullName>
    </submittedName>
</protein>
<gene>
    <name evidence="2" type="ORF">NIE36_37470</name>
    <name evidence="1" type="ORF">OSB80_37560</name>
</gene>
<evidence type="ECO:0000313" key="1">
    <source>
        <dbReference type="EMBL" id="MCX4151003.1"/>
    </source>
</evidence>
<organism evidence="2 4">
    <name type="scientific">Paraburkholderia madseniana</name>
    <dbReference type="NCBI Taxonomy" id="2599607"/>
    <lineage>
        <taxon>Bacteria</taxon>
        <taxon>Pseudomonadati</taxon>
        <taxon>Pseudomonadota</taxon>
        <taxon>Betaproteobacteria</taxon>
        <taxon>Burkholderiales</taxon>
        <taxon>Burkholderiaceae</taxon>
        <taxon>Paraburkholderia</taxon>
    </lineage>
</organism>
<dbReference type="AlphaFoldDB" id="A0AAP5BMP9"/>
<evidence type="ECO:0000313" key="2">
    <source>
        <dbReference type="EMBL" id="MDQ6412817.1"/>
    </source>
</evidence>
<evidence type="ECO:0000313" key="4">
    <source>
        <dbReference type="Proteomes" id="UP001242288"/>
    </source>
</evidence>
<proteinExistence type="predicted"/>
<dbReference type="RefSeq" id="WP_266241750.1">
    <property type="nucleotide sequence ID" value="NZ_JAMXWF010000048.1"/>
</dbReference>